<dbReference type="Proteomes" id="UP000756921">
    <property type="component" value="Unassembled WGS sequence"/>
</dbReference>
<comment type="caution">
    <text evidence="1">The sequence shown here is derived from an EMBL/GenBank/DDBJ whole genome shotgun (WGS) entry which is preliminary data.</text>
</comment>
<gene>
    <name evidence="1" type="ORF">PMIN01_00732</name>
</gene>
<protein>
    <submittedName>
        <fullName evidence="1">Uncharacterized protein</fullName>
    </submittedName>
</protein>
<name>A0A9P6GTX7_9PLEO</name>
<accession>A0A9P6GTX7</accession>
<reference evidence="1" key="1">
    <citation type="journal article" date="2020" name="Mol. Plant Microbe Interact.">
        <title>Genome Sequence of the Biocontrol Agent Coniothyrium minitans strain Conio (IMI 134523).</title>
        <authorList>
            <person name="Patel D."/>
            <person name="Shittu T.A."/>
            <person name="Baroncelli R."/>
            <person name="Muthumeenakshi S."/>
            <person name="Osborne T.H."/>
            <person name="Janganan T.K."/>
            <person name="Sreenivasaprasad S."/>
        </authorList>
    </citation>
    <scope>NUCLEOTIDE SEQUENCE</scope>
    <source>
        <strain evidence="1">Conio</strain>
    </source>
</reference>
<dbReference type="AlphaFoldDB" id="A0A9P6GTX7"/>
<proteinExistence type="predicted"/>
<keyword evidence="2" id="KW-1185">Reference proteome</keyword>
<sequence>MVVYPTSHNNRPQQIARPWSRCRVASSAAAGCVGGVAQTRHGHGTLGRSAPALAILVLVSQGWEGAVGDFGIVFDFSTFNSFESSTSNMFESSTFNMFESSTSNMFESSTFNMFESSTSNMFESSTFNIVHEAIHRVAGLGSSAKWTDRPSSSHEAPTARLPTYLQATATFLHRLASTSAATAIFCRLLSAVCVCVRDSAGHRVSASSVVLLVTDAGHGSEQHVLLARPRSVPCSNNTCS</sequence>
<organism evidence="1 2">
    <name type="scientific">Paraphaeosphaeria minitans</name>
    <dbReference type="NCBI Taxonomy" id="565426"/>
    <lineage>
        <taxon>Eukaryota</taxon>
        <taxon>Fungi</taxon>
        <taxon>Dikarya</taxon>
        <taxon>Ascomycota</taxon>
        <taxon>Pezizomycotina</taxon>
        <taxon>Dothideomycetes</taxon>
        <taxon>Pleosporomycetidae</taxon>
        <taxon>Pleosporales</taxon>
        <taxon>Massarineae</taxon>
        <taxon>Didymosphaeriaceae</taxon>
        <taxon>Paraphaeosphaeria</taxon>
    </lineage>
</organism>
<evidence type="ECO:0000313" key="2">
    <source>
        <dbReference type="Proteomes" id="UP000756921"/>
    </source>
</evidence>
<dbReference type="EMBL" id="WJXW01000001">
    <property type="protein sequence ID" value="KAF9741193.1"/>
    <property type="molecule type" value="Genomic_DNA"/>
</dbReference>
<evidence type="ECO:0000313" key="1">
    <source>
        <dbReference type="EMBL" id="KAF9741193.1"/>
    </source>
</evidence>